<dbReference type="Pfam" id="PF02482">
    <property type="entry name" value="Ribosomal_S30AE"/>
    <property type="match status" value="1"/>
</dbReference>
<evidence type="ECO:0000313" key="3">
    <source>
        <dbReference type="Proteomes" id="UP000034837"/>
    </source>
</evidence>
<accession>A0A0G1A925</accession>
<dbReference type="Proteomes" id="UP000034837">
    <property type="component" value="Unassembled WGS sequence"/>
</dbReference>
<dbReference type="SUPFAM" id="SSF69754">
    <property type="entry name" value="Ribosome binding protein Y (YfiA homologue)"/>
    <property type="match status" value="1"/>
</dbReference>
<dbReference type="GO" id="GO:0022627">
    <property type="term" value="C:cytosolic small ribosomal subunit"/>
    <property type="evidence" value="ECO:0007669"/>
    <property type="project" value="TreeGrafter"/>
</dbReference>
<dbReference type="InterPro" id="IPR036567">
    <property type="entry name" value="RHF-like"/>
</dbReference>
<dbReference type="Gene3D" id="3.30.160.100">
    <property type="entry name" value="Ribosome hibernation promotion factor-like"/>
    <property type="match status" value="1"/>
</dbReference>
<keyword evidence="1" id="KW-0810">Translation regulation</keyword>
<sequence>MQITIKATGIELTQAITNYVNEKIGGLEKYLKRLDQGSVEARVEVGKITKHHNKGDIFRAEINLTVPGKVLRAEEENSNLYAAIDLMHDEIKRQIVSFKEKGIEKNVRQARKSEE</sequence>
<protein>
    <submittedName>
        <fullName evidence="2">Ribosomal subunit interface protein</fullName>
    </submittedName>
</protein>
<dbReference type="CDD" id="cd00552">
    <property type="entry name" value="RaiA"/>
    <property type="match status" value="1"/>
</dbReference>
<comment type="caution">
    <text evidence="2">The sequence shown here is derived from an EMBL/GenBank/DDBJ whole genome shotgun (WGS) entry which is preliminary data.</text>
</comment>
<dbReference type="AlphaFoldDB" id="A0A0G1A925"/>
<dbReference type="EMBL" id="LCDO01000001">
    <property type="protein sequence ID" value="KKS57454.1"/>
    <property type="molecule type" value="Genomic_DNA"/>
</dbReference>
<gene>
    <name evidence="2" type="ORF">UV20_C0001G0094</name>
</gene>
<dbReference type="GO" id="GO:0045900">
    <property type="term" value="P:negative regulation of translational elongation"/>
    <property type="evidence" value="ECO:0007669"/>
    <property type="project" value="TreeGrafter"/>
</dbReference>
<dbReference type="PANTHER" id="PTHR33231">
    <property type="entry name" value="30S RIBOSOMAL PROTEIN"/>
    <property type="match status" value="1"/>
</dbReference>
<dbReference type="PANTHER" id="PTHR33231:SF1">
    <property type="entry name" value="30S RIBOSOMAL PROTEIN"/>
    <property type="match status" value="1"/>
</dbReference>
<dbReference type="NCBIfam" id="TIGR00741">
    <property type="entry name" value="yfiA"/>
    <property type="match status" value="1"/>
</dbReference>
<dbReference type="InterPro" id="IPR003489">
    <property type="entry name" value="RHF/RaiA"/>
</dbReference>
<dbReference type="InterPro" id="IPR050574">
    <property type="entry name" value="HPF/YfiA_ribosome-assoc"/>
</dbReference>
<organism evidence="2 3">
    <name type="scientific">Candidatus Magasanikbacteria bacterium GW2011_GWA2_42_32</name>
    <dbReference type="NCBI Taxonomy" id="1619039"/>
    <lineage>
        <taxon>Bacteria</taxon>
        <taxon>Candidatus Magasanikiibacteriota</taxon>
    </lineage>
</organism>
<proteinExistence type="predicted"/>
<evidence type="ECO:0000313" key="2">
    <source>
        <dbReference type="EMBL" id="KKS57454.1"/>
    </source>
</evidence>
<name>A0A0G1A925_9BACT</name>
<dbReference type="GO" id="GO:0043024">
    <property type="term" value="F:ribosomal small subunit binding"/>
    <property type="evidence" value="ECO:0007669"/>
    <property type="project" value="TreeGrafter"/>
</dbReference>
<evidence type="ECO:0000256" key="1">
    <source>
        <dbReference type="ARBA" id="ARBA00022845"/>
    </source>
</evidence>
<reference evidence="2 3" key="1">
    <citation type="journal article" date="2015" name="Nature">
        <title>rRNA introns, odd ribosomes, and small enigmatic genomes across a large radiation of phyla.</title>
        <authorList>
            <person name="Brown C.T."/>
            <person name="Hug L.A."/>
            <person name="Thomas B.C."/>
            <person name="Sharon I."/>
            <person name="Castelle C.J."/>
            <person name="Singh A."/>
            <person name="Wilkins M.J."/>
            <person name="Williams K.H."/>
            <person name="Banfield J.F."/>
        </authorList>
    </citation>
    <scope>NUCLEOTIDE SEQUENCE [LARGE SCALE GENOMIC DNA]</scope>
</reference>